<dbReference type="EMBL" id="GGEC01070164">
    <property type="protein sequence ID" value="MBX50648.1"/>
    <property type="molecule type" value="Transcribed_RNA"/>
</dbReference>
<dbReference type="AlphaFoldDB" id="A0A2P2P7C7"/>
<evidence type="ECO:0000313" key="1">
    <source>
        <dbReference type="EMBL" id="MBX50648.1"/>
    </source>
</evidence>
<sequence length="48" mass="5720">MTKILMFRWFNNACMSNLGIEEHHFYTHANIAQLTKIKRAKNPENNQN</sequence>
<name>A0A2P2P7C7_RHIMU</name>
<reference evidence="1" key="1">
    <citation type="submission" date="2018-02" db="EMBL/GenBank/DDBJ databases">
        <title>Rhizophora mucronata_Transcriptome.</title>
        <authorList>
            <person name="Meera S.P."/>
            <person name="Sreeshan A."/>
            <person name="Augustine A."/>
        </authorList>
    </citation>
    <scope>NUCLEOTIDE SEQUENCE</scope>
    <source>
        <tissue evidence="1">Leaf</tissue>
    </source>
</reference>
<proteinExistence type="predicted"/>
<organism evidence="1">
    <name type="scientific">Rhizophora mucronata</name>
    <name type="common">Asiatic mangrove</name>
    <dbReference type="NCBI Taxonomy" id="61149"/>
    <lineage>
        <taxon>Eukaryota</taxon>
        <taxon>Viridiplantae</taxon>
        <taxon>Streptophyta</taxon>
        <taxon>Embryophyta</taxon>
        <taxon>Tracheophyta</taxon>
        <taxon>Spermatophyta</taxon>
        <taxon>Magnoliopsida</taxon>
        <taxon>eudicotyledons</taxon>
        <taxon>Gunneridae</taxon>
        <taxon>Pentapetalae</taxon>
        <taxon>rosids</taxon>
        <taxon>fabids</taxon>
        <taxon>Malpighiales</taxon>
        <taxon>Rhizophoraceae</taxon>
        <taxon>Rhizophora</taxon>
    </lineage>
</organism>
<protein>
    <submittedName>
        <fullName evidence="1">Uncharacterized protein</fullName>
    </submittedName>
</protein>
<accession>A0A2P2P7C7</accession>